<evidence type="ECO:0000256" key="12">
    <source>
        <dbReference type="ARBA" id="ARBA00083852"/>
    </source>
</evidence>
<evidence type="ECO:0000256" key="5">
    <source>
        <dbReference type="ARBA" id="ARBA00012159"/>
    </source>
</evidence>
<comment type="catalytic activity">
    <reaction evidence="10">
        <text>2 Fe(III)-[cytochrome c3] + H2 = 2 Fe(II)-[cytochrome c3] + 2 H(+)</text>
        <dbReference type="Rhea" id="RHEA:20625"/>
        <dbReference type="Rhea" id="RHEA-COMP:11576"/>
        <dbReference type="Rhea" id="RHEA-COMP:11577"/>
        <dbReference type="ChEBI" id="CHEBI:15378"/>
        <dbReference type="ChEBI" id="CHEBI:18276"/>
        <dbReference type="ChEBI" id="CHEBI:29033"/>
        <dbReference type="ChEBI" id="CHEBI:29034"/>
        <dbReference type="EC" id="1.12.2.1"/>
    </reaction>
</comment>
<evidence type="ECO:0000256" key="8">
    <source>
        <dbReference type="ARBA" id="ARBA00022764"/>
    </source>
</evidence>
<comment type="similarity">
    <text evidence="3 14">Belongs to the [NiFe]/[NiFeSe] hydrogenase large subunit family.</text>
</comment>
<dbReference type="PANTHER" id="PTHR42958">
    <property type="entry name" value="HYDROGENASE-2 LARGE CHAIN"/>
    <property type="match status" value="1"/>
</dbReference>
<gene>
    <name evidence="15" type="ORF">ENR59_11115</name>
</gene>
<keyword evidence="13" id="KW-0460">Magnesium</keyword>
<dbReference type="PROSITE" id="PS00508">
    <property type="entry name" value="NI_HGENASE_L_2"/>
    <property type="match status" value="1"/>
</dbReference>
<dbReference type="GO" id="GO:0008901">
    <property type="term" value="F:ferredoxin hydrogenase activity"/>
    <property type="evidence" value="ECO:0007669"/>
    <property type="project" value="InterPro"/>
</dbReference>
<keyword evidence="6 13" id="KW-0533">Nickel</keyword>
<feature type="binding site" evidence="13">
    <location>
        <position position="57"/>
    </location>
    <ligand>
        <name>Mg(2+)</name>
        <dbReference type="ChEBI" id="CHEBI:18420"/>
    </ligand>
</feature>
<comment type="cofactor">
    <cofactor evidence="13">
        <name>Fe cation</name>
        <dbReference type="ChEBI" id="CHEBI:24875"/>
    </cofactor>
</comment>
<evidence type="ECO:0000256" key="3">
    <source>
        <dbReference type="ARBA" id="ARBA00009292"/>
    </source>
</evidence>
<name>A0A7C4AIC9_9BACT</name>
<evidence type="ECO:0000256" key="2">
    <source>
        <dbReference type="ARBA" id="ARBA00004418"/>
    </source>
</evidence>
<comment type="subunit">
    <text evidence="4">Heterodimer of a large and a small subunit.</text>
</comment>
<evidence type="ECO:0000256" key="13">
    <source>
        <dbReference type="PIRSR" id="PIRSR601501-1"/>
    </source>
</evidence>
<keyword evidence="13" id="KW-0408">Iron</keyword>
<dbReference type="SUPFAM" id="SSF56762">
    <property type="entry name" value="HydB/Nqo4-like"/>
    <property type="match status" value="1"/>
</dbReference>
<feature type="binding site" evidence="13">
    <location>
        <position position="546"/>
    </location>
    <ligand>
        <name>Ni(2+)</name>
        <dbReference type="ChEBI" id="CHEBI:49786"/>
    </ligand>
</feature>
<comment type="caution">
    <text evidence="15">The sequence shown here is derived from an EMBL/GenBank/DDBJ whole genome shotgun (WGS) entry which is preliminary data.</text>
</comment>
<evidence type="ECO:0000256" key="11">
    <source>
        <dbReference type="ARBA" id="ARBA00074020"/>
    </source>
</evidence>
<dbReference type="Pfam" id="PF00374">
    <property type="entry name" value="NiFeSe_Hases"/>
    <property type="match status" value="1"/>
</dbReference>
<evidence type="ECO:0000256" key="14">
    <source>
        <dbReference type="RuleBase" id="RU003896"/>
    </source>
</evidence>
<dbReference type="FunFam" id="1.10.645.10:FF:000002">
    <property type="entry name" value="Hydrogenase 2 large subunit"/>
    <property type="match status" value="1"/>
</dbReference>
<dbReference type="InterPro" id="IPR018194">
    <property type="entry name" value="Ni-dep_hyd_lsu_Ni_BS"/>
</dbReference>
<dbReference type="InterPro" id="IPR029014">
    <property type="entry name" value="NiFe-Hase_large"/>
</dbReference>
<feature type="binding site" evidence="13">
    <location>
        <position position="79"/>
    </location>
    <ligand>
        <name>Fe cation</name>
        <dbReference type="ChEBI" id="CHEBI:24875"/>
    </ligand>
</feature>
<keyword evidence="8" id="KW-0574">Periplasm</keyword>
<feature type="binding site" evidence="13">
    <location>
        <position position="540"/>
    </location>
    <ligand>
        <name>Ni(2+)</name>
        <dbReference type="ChEBI" id="CHEBI:49786"/>
    </ligand>
</feature>
<accession>A0A7C4AIC9</accession>
<evidence type="ECO:0000256" key="4">
    <source>
        <dbReference type="ARBA" id="ARBA00011771"/>
    </source>
</evidence>
<dbReference type="GO" id="GO:0016151">
    <property type="term" value="F:nickel cation binding"/>
    <property type="evidence" value="ECO:0007669"/>
    <property type="project" value="InterPro"/>
</dbReference>
<dbReference type="InterPro" id="IPR001501">
    <property type="entry name" value="Ni-dep_hyd_lsu"/>
</dbReference>
<keyword evidence="7 13" id="KW-0479">Metal-binding</keyword>
<evidence type="ECO:0000256" key="7">
    <source>
        <dbReference type="ARBA" id="ARBA00022723"/>
    </source>
</evidence>
<dbReference type="AlphaFoldDB" id="A0A7C4AIC9"/>
<feature type="binding site" evidence="13">
    <location>
        <position position="76"/>
    </location>
    <ligand>
        <name>Ni(2+)</name>
        <dbReference type="ChEBI" id="CHEBI:49786"/>
    </ligand>
</feature>
<organism evidence="15">
    <name type="scientific">Fundidesulfovibrio putealis</name>
    <dbReference type="NCBI Taxonomy" id="270496"/>
    <lineage>
        <taxon>Bacteria</taxon>
        <taxon>Pseudomonadati</taxon>
        <taxon>Thermodesulfobacteriota</taxon>
        <taxon>Desulfovibrionia</taxon>
        <taxon>Desulfovibrionales</taxon>
        <taxon>Desulfovibrionaceae</taxon>
        <taxon>Fundidesulfovibrio</taxon>
    </lineage>
</organism>
<dbReference type="EC" id="1.12.2.1" evidence="5"/>
<feature type="binding site" evidence="13">
    <location>
        <position position="543"/>
    </location>
    <ligand>
        <name>Fe cation</name>
        <dbReference type="ChEBI" id="CHEBI:24875"/>
    </ligand>
</feature>
<comment type="cofactor">
    <cofactor evidence="1 13">
        <name>Ni(2+)</name>
        <dbReference type="ChEBI" id="CHEBI:49786"/>
    </cofactor>
</comment>
<evidence type="ECO:0000256" key="6">
    <source>
        <dbReference type="ARBA" id="ARBA00022596"/>
    </source>
</evidence>
<reference evidence="15" key="1">
    <citation type="journal article" date="2020" name="mSystems">
        <title>Genome- and Community-Level Interaction Insights into Carbon Utilization and Element Cycling Functions of Hydrothermarchaeota in Hydrothermal Sediment.</title>
        <authorList>
            <person name="Zhou Z."/>
            <person name="Liu Y."/>
            <person name="Xu W."/>
            <person name="Pan J."/>
            <person name="Luo Z.H."/>
            <person name="Li M."/>
        </authorList>
    </citation>
    <scope>NUCLEOTIDE SEQUENCE [LARGE SCALE GENOMIC DNA]</scope>
    <source>
        <strain evidence="15">SpSt-413</strain>
    </source>
</reference>
<dbReference type="GO" id="GO:0042597">
    <property type="term" value="C:periplasmic space"/>
    <property type="evidence" value="ECO:0007669"/>
    <property type="project" value="UniProtKB-SubCell"/>
</dbReference>
<feature type="binding site" evidence="13">
    <location>
        <position position="79"/>
    </location>
    <ligand>
        <name>Ni(2+)</name>
        <dbReference type="ChEBI" id="CHEBI:49786"/>
    </ligand>
</feature>
<feature type="binding site" evidence="13">
    <location>
        <position position="492"/>
    </location>
    <ligand>
        <name>Mg(2+)</name>
        <dbReference type="ChEBI" id="CHEBI:18420"/>
    </ligand>
</feature>
<sequence>MADKKPEIMKTPQSTFTGPVVVDPVTRIEGHLRIVVEVEGGKIKNAWSSSQLFRGLEIILKGRDPRDAQHFTQRSCGVCTYVHALASTRAVDNAVGVNVPQNATIMRNLVMASQYLHDHIVHFYHLHALDWVDVTQALNANVSDTAALASQVSPSAPSIDFAAVQTKLKTLVNSGQLGPFSNGYWGHSAMKLTPEANLLFVAHYLQALAQQANTAKMMALFGGKNPHPHVTIPGGVTSGNELAVAANITNFTTQLTATNNFINQYYLPDVVYLAKCYPEWASIGGFDNMLAFGEFPLDTYGSGNNFMPGGVIMGRDVTKVAAVDTSAITEDVARAWYAAGAAKNPASGVTSPNYTGYDQSAQYSWLKAPRYQGNPMEVGPLARVLVAYGKGHAQIKPAVDSLLSTLGLTVNEMFSVIGRTAARAIETQVIGQAMVGWLNTLKSNITAKNLSTYVNNTVPANSTGVGLGEAPRGAVGHWMATDGSSKIKNYQMVVPSAWNFGPRDGKGVPSAVEAAMVGLPIADSESPLEILRLVHSFDPCIACGVHLIDAKGKTETLVTVR</sequence>
<dbReference type="PANTHER" id="PTHR42958:SF2">
    <property type="entry name" value="UPTAKE HYDROGENASE LARGE SUBUNIT"/>
    <property type="match status" value="1"/>
</dbReference>
<dbReference type="EMBL" id="DSRP01000770">
    <property type="protein sequence ID" value="HGG93482.1"/>
    <property type="molecule type" value="Genomic_DNA"/>
</dbReference>
<evidence type="ECO:0000256" key="10">
    <source>
        <dbReference type="ARBA" id="ARBA00029307"/>
    </source>
</evidence>
<evidence type="ECO:0000313" key="15">
    <source>
        <dbReference type="EMBL" id="HGG93482.1"/>
    </source>
</evidence>
<protein>
    <recommendedName>
        <fullName evidence="11">Periplasmic [NiFe] hydrogenase large subunit</fullName>
        <ecNumber evidence="5">1.12.2.1</ecNumber>
    </recommendedName>
    <alternativeName>
        <fullName evidence="12">NiFe hydrogenlyase large chain</fullName>
    </alternativeName>
</protein>
<dbReference type="GO" id="GO:0047806">
    <property type="term" value="F:cytochrome-c3 hydrogenase activity"/>
    <property type="evidence" value="ECO:0007669"/>
    <property type="project" value="UniProtKB-EC"/>
</dbReference>
<dbReference type="Gene3D" id="1.10.645.10">
    <property type="entry name" value="Cytochrome-c3 Hydrogenase, chain B"/>
    <property type="match status" value="1"/>
</dbReference>
<dbReference type="PROSITE" id="PS00507">
    <property type="entry name" value="NI_HGENASE_L_1"/>
    <property type="match status" value="1"/>
</dbReference>
<comment type="subcellular location">
    <subcellularLocation>
        <location evidence="2">Periplasm</location>
    </subcellularLocation>
</comment>
<evidence type="ECO:0000256" key="9">
    <source>
        <dbReference type="ARBA" id="ARBA00023002"/>
    </source>
</evidence>
<evidence type="ECO:0000256" key="1">
    <source>
        <dbReference type="ARBA" id="ARBA00001967"/>
    </source>
</evidence>
<dbReference type="InterPro" id="IPR050867">
    <property type="entry name" value="NiFe/NiFeSe_hydrgnase_LSU"/>
</dbReference>
<proteinExistence type="inferred from homology"/>
<keyword evidence="9 14" id="KW-0560">Oxidoreductase</keyword>